<feature type="compositionally biased region" description="Low complexity" evidence="1">
    <location>
        <begin position="86"/>
        <end position="114"/>
    </location>
</feature>
<dbReference type="RefSeq" id="XP_020133716.1">
    <property type="nucleotide sequence ID" value="XM_020277855.1"/>
</dbReference>
<protein>
    <submittedName>
        <fullName evidence="2">Uncharacterized protein</fullName>
    </submittedName>
</protein>
<dbReference type="AlphaFoldDB" id="A0A1J9RAV1"/>
<comment type="caution">
    <text evidence="2">The sequence shown here is derived from an EMBL/GenBank/DDBJ whole genome shotgun (WGS) entry which is preliminary data.</text>
</comment>
<feature type="compositionally biased region" description="Polar residues" evidence="1">
    <location>
        <begin position="44"/>
        <end position="55"/>
    </location>
</feature>
<feature type="compositionally biased region" description="Polar residues" evidence="1">
    <location>
        <begin position="132"/>
        <end position="143"/>
    </location>
</feature>
<dbReference type="STRING" id="236234.A0A1J9RAV1"/>
<name>A0A1J9RAV1_9PEZI</name>
<evidence type="ECO:0000313" key="3">
    <source>
        <dbReference type="Proteomes" id="UP000183809"/>
    </source>
</evidence>
<dbReference type="GeneID" id="31018116"/>
<accession>A0A1J9RAV1</accession>
<sequence>MPGRNRNQNRNGRAPQNFQGQHYQSHGNNRGNGNNNQYRRGANTTHQGGNGSNTQNHRRSNDYQGGNGSNNGQNRRNSTYPGGNANYNNGQHHQNRRNNNYSGGNANYNNGQHGQTRRNNNRPGGNVDNNGQYGRNNNHQGRSPINIHGHQGGHNPHQGRNRNNNGNYQNNNWPNNRGHQNGGVNLNVVQWQDDQHGRGIVTEQLVYDGCVNNGGCNSYHDHRGRLVRLCNGNCQNQQDANYPYCQREPDMTLSNMAAPIQIDFSPTDVDLRLPFDASAYPYNREIQWNGFAEVALKENRERRLWYDSLSWAVDSDGDTVMADMTTNRPVWFVGLWKNPCYDIDLEPGPMDIDGCGLAEANAPIDIEDWGLAETMSEY</sequence>
<keyword evidence="3" id="KW-1185">Reference proteome</keyword>
<evidence type="ECO:0000313" key="2">
    <source>
        <dbReference type="EMBL" id="OJD37601.1"/>
    </source>
</evidence>
<feature type="region of interest" description="Disordered" evidence="1">
    <location>
        <begin position="1"/>
        <end position="183"/>
    </location>
</feature>
<proteinExistence type="predicted"/>
<gene>
    <name evidence="2" type="ORF">BKCO1_6000204</name>
</gene>
<feature type="compositionally biased region" description="Low complexity" evidence="1">
    <location>
        <begin position="27"/>
        <end position="43"/>
    </location>
</feature>
<reference evidence="2 3" key="1">
    <citation type="submission" date="2016-10" db="EMBL/GenBank/DDBJ databases">
        <title>Proteomics and genomics reveal pathogen-plant mechanisms compatible with a hemibiotrophic lifestyle of Diplodia corticola.</title>
        <authorList>
            <person name="Fernandes I."/>
            <person name="De Jonge R."/>
            <person name="Van De Peer Y."/>
            <person name="Devreese B."/>
            <person name="Alves A."/>
            <person name="Esteves A.C."/>
        </authorList>
    </citation>
    <scope>NUCLEOTIDE SEQUENCE [LARGE SCALE GENOMIC DNA]</scope>
    <source>
        <strain evidence="2 3">CBS 112549</strain>
    </source>
</reference>
<organism evidence="2 3">
    <name type="scientific">Diplodia corticola</name>
    <dbReference type="NCBI Taxonomy" id="236234"/>
    <lineage>
        <taxon>Eukaryota</taxon>
        <taxon>Fungi</taxon>
        <taxon>Dikarya</taxon>
        <taxon>Ascomycota</taxon>
        <taxon>Pezizomycotina</taxon>
        <taxon>Dothideomycetes</taxon>
        <taxon>Dothideomycetes incertae sedis</taxon>
        <taxon>Botryosphaeriales</taxon>
        <taxon>Botryosphaeriaceae</taxon>
        <taxon>Diplodia</taxon>
    </lineage>
</organism>
<dbReference type="EMBL" id="MNUE01000006">
    <property type="protein sequence ID" value="OJD37601.1"/>
    <property type="molecule type" value="Genomic_DNA"/>
</dbReference>
<feature type="compositionally biased region" description="Low complexity" evidence="1">
    <location>
        <begin position="144"/>
        <end position="178"/>
    </location>
</feature>
<feature type="compositionally biased region" description="Low complexity" evidence="1">
    <location>
        <begin position="121"/>
        <end position="131"/>
    </location>
</feature>
<evidence type="ECO:0000256" key="1">
    <source>
        <dbReference type="SAM" id="MobiDB-lite"/>
    </source>
</evidence>
<feature type="compositionally biased region" description="Low complexity" evidence="1">
    <location>
        <begin position="1"/>
        <end position="17"/>
    </location>
</feature>
<dbReference type="Proteomes" id="UP000183809">
    <property type="component" value="Unassembled WGS sequence"/>
</dbReference>
<dbReference type="OrthoDB" id="10661684at2759"/>